<dbReference type="FunFam" id="2.10.25.10:FF:000255">
    <property type="entry name" value="Sushi, nidogen and EGF-like domains 1"/>
    <property type="match status" value="1"/>
</dbReference>
<dbReference type="Pfam" id="PF12661">
    <property type="entry name" value="hEGF"/>
    <property type="match status" value="4"/>
</dbReference>
<accession>A0A815KKT6</accession>
<dbReference type="GO" id="GO:0005112">
    <property type="term" value="F:Notch binding"/>
    <property type="evidence" value="ECO:0007669"/>
    <property type="project" value="TreeGrafter"/>
</dbReference>
<evidence type="ECO:0000256" key="7">
    <source>
        <dbReference type="SAM" id="SignalP"/>
    </source>
</evidence>
<dbReference type="PANTHER" id="PTHR12916">
    <property type="entry name" value="CYTOCHROME C OXIDASE POLYPEPTIDE VIC-2"/>
    <property type="match status" value="1"/>
</dbReference>
<name>A0A815KKT6_9BILA</name>
<dbReference type="OrthoDB" id="5953235at2759"/>
<dbReference type="InterPro" id="IPR013032">
    <property type="entry name" value="EGF-like_CS"/>
</dbReference>
<keyword evidence="4 6" id="KW-1015">Disulfide bond</keyword>
<dbReference type="InterPro" id="IPR000742">
    <property type="entry name" value="EGF"/>
</dbReference>
<feature type="domain" description="EGF-like" evidence="8">
    <location>
        <begin position="40"/>
        <end position="79"/>
    </location>
</feature>
<proteinExistence type="predicted"/>
<dbReference type="EMBL" id="CAJNOW010003780">
    <property type="protein sequence ID" value="CAF1394753.1"/>
    <property type="molecule type" value="Genomic_DNA"/>
</dbReference>
<feature type="domain" description="EGF-like" evidence="8">
    <location>
        <begin position="85"/>
        <end position="116"/>
    </location>
</feature>
<feature type="disulfide bond" evidence="6">
    <location>
        <begin position="89"/>
        <end position="99"/>
    </location>
</feature>
<comment type="caution">
    <text evidence="9">The sequence shown here is derived from an EMBL/GenBank/DDBJ whole genome shotgun (WGS) entry which is preliminary data.</text>
</comment>
<dbReference type="PRINTS" id="PR00010">
    <property type="entry name" value="EGFBLOOD"/>
</dbReference>
<dbReference type="PROSITE" id="PS50026">
    <property type="entry name" value="EGF_3"/>
    <property type="match status" value="7"/>
</dbReference>
<evidence type="ECO:0000256" key="6">
    <source>
        <dbReference type="PROSITE-ProRule" id="PRU00076"/>
    </source>
</evidence>
<dbReference type="Pfam" id="PF00008">
    <property type="entry name" value="EGF"/>
    <property type="match status" value="2"/>
</dbReference>
<feature type="domain" description="EGF-like" evidence="8">
    <location>
        <begin position="159"/>
        <end position="196"/>
    </location>
</feature>
<evidence type="ECO:0000256" key="5">
    <source>
        <dbReference type="ARBA" id="ARBA00023180"/>
    </source>
</evidence>
<feature type="chain" id="PRO_5032769407" description="EGF-like domain-containing protein" evidence="7">
    <location>
        <begin position="23"/>
        <end position="371"/>
    </location>
</feature>
<feature type="domain" description="EGF-like" evidence="8">
    <location>
        <begin position="117"/>
        <end position="155"/>
    </location>
</feature>
<gene>
    <name evidence="9" type="ORF">KQP761_LOCUS9395</name>
</gene>
<evidence type="ECO:0000256" key="1">
    <source>
        <dbReference type="ARBA" id="ARBA00022536"/>
    </source>
</evidence>
<feature type="disulfide bond" evidence="6">
    <location>
        <begin position="106"/>
        <end position="115"/>
    </location>
</feature>
<dbReference type="Proteomes" id="UP000663834">
    <property type="component" value="Unassembled WGS sequence"/>
</dbReference>
<reference evidence="9" key="1">
    <citation type="submission" date="2021-02" db="EMBL/GenBank/DDBJ databases">
        <authorList>
            <person name="Nowell W R."/>
        </authorList>
    </citation>
    <scope>NUCLEOTIDE SEQUENCE</scope>
</reference>
<evidence type="ECO:0000313" key="10">
    <source>
        <dbReference type="Proteomes" id="UP000663834"/>
    </source>
</evidence>
<evidence type="ECO:0000256" key="2">
    <source>
        <dbReference type="ARBA" id="ARBA00022729"/>
    </source>
</evidence>
<dbReference type="FunFam" id="2.10.25.10:FF:000095">
    <property type="entry name" value="Notch, isoform B"/>
    <property type="match status" value="2"/>
</dbReference>
<evidence type="ECO:0000256" key="4">
    <source>
        <dbReference type="ARBA" id="ARBA00023157"/>
    </source>
</evidence>
<keyword evidence="5" id="KW-0325">Glycoprotein</keyword>
<feature type="domain" description="EGF-like" evidence="8">
    <location>
        <begin position="200"/>
        <end position="236"/>
    </location>
</feature>
<evidence type="ECO:0000313" key="9">
    <source>
        <dbReference type="EMBL" id="CAF1394753.1"/>
    </source>
</evidence>
<dbReference type="PROSITE" id="PS01186">
    <property type="entry name" value="EGF_2"/>
    <property type="match status" value="3"/>
</dbReference>
<evidence type="ECO:0000259" key="8">
    <source>
        <dbReference type="PROSITE" id="PS50026"/>
    </source>
</evidence>
<dbReference type="CDD" id="cd00054">
    <property type="entry name" value="EGF_CA"/>
    <property type="match status" value="1"/>
</dbReference>
<dbReference type="PROSITE" id="PS00010">
    <property type="entry name" value="ASX_HYDROXYL"/>
    <property type="match status" value="1"/>
</dbReference>
<dbReference type="PANTHER" id="PTHR12916:SF4">
    <property type="entry name" value="UNINFLATABLE, ISOFORM C"/>
    <property type="match status" value="1"/>
</dbReference>
<keyword evidence="1 6" id="KW-0245">EGF-like domain</keyword>
<keyword evidence="2 7" id="KW-0732">Signal</keyword>
<dbReference type="Gene3D" id="2.10.25.10">
    <property type="entry name" value="Laminin"/>
    <property type="match status" value="7"/>
</dbReference>
<dbReference type="InterPro" id="IPR000152">
    <property type="entry name" value="EGF-type_Asp/Asn_hydroxyl_site"/>
</dbReference>
<organism evidence="9 10">
    <name type="scientific">Rotaria magnacalcarata</name>
    <dbReference type="NCBI Taxonomy" id="392030"/>
    <lineage>
        <taxon>Eukaryota</taxon>
        <taxon>Metazoa</taxon>
        <taxon>Spiralia</taxon>
        <taxon>Gnathifera</taxon>
        <taxon>Rotifera</taxon>
        <taxon>Eurotatoria</taxon>
        <taxon>Bdelloidea</taxon>
        <taxon>Philodinida</taxon>
        <taxon>Philodinidae</taxon>
        <taxon>Rotaria</taxon>
    </lineage>
</organism>
<dbReference type="SMART" id="SM00181">
    <property type="entry name" value="EGF"/>
    <property type="match status" value="7"/>
</dbReference>
<feature type="disulfide bond" evidence="6">
    <location>
        <begin position="69"/>
        <end position="78"/>
    </location>
</feature>
<feature type="disulfide bond" evidence="6">
    <location>
        <begin position="271"/>
        <end position="280"/>
    </location>
</feature>
<dbReference type="PROSITE" id="PS00022">
    <property type="entry name" value="EGF_1"/>
    <property type="match status" value="4"/>
</dbReference>
<sequence>MNMGSLYMFTIIVLSLSTRADAFKHRSDRQIQIDQCLNPDVDICDFIECENGGSCMKDSTTTDCFKCICVAGFTGKICETTITILPNECDPGCQNGGICIDNRCECNAGFTGNYCEIQDYCSPTNPCRNGGRCTSSSSSFMCDCTGTGYTGPTCADIVSTNPCASNPCQNGGRCTSSSSNFVCDCTDTGYTGPTCADIVSTNPCASNPCQNGGSCYPNNNSFVCVCRPSWTGMTCTQTTTTTTPSVSPCLSNPCKNGGNCYTNSNSFVCVCRDGWAGATCTEATTTAAPSVSPCASGPCRNGGRCYNSGDSYFCYCGPTNTYSGKNCEIVSSGMPSECQLSCGSGYCISTGSSLHPNACMCGSTVQPTICT</sequence>
<dbReference type="GO" id="GO:0005509">
    <property type="term" value="F:calcium ion binding"/>
    <property type="evidence" value="ECO:0007669"/>
    <property type="project" value="InterPro"/>
</dbReference>
<feature type="domain" description="EGF-like" evidence="8">
    <location>
        <begin position="290"/>
        <end position="328"/>
    </location>
</feature>
<feature type="domain" description="EGF-like" evidence="8">
    <location>
        <begin position="245"/>
        <end position="281"/>
    </location>
</feature>
<dbReference type="InterPro" id="IPR001881">
    <property type="entry name" value="EGF-like_Ca-bd_dom"/>
</dbReference>
<dbReference type="SUPFAM" id="SSF57196">
    <property type="entry name" value="EGF/Laminin"/>
    <property type="match status" value="6"/>
</dbReference>
<comment type="caution">
    <text evidence="6">Lacks conserved residue(s) required for the propagation of feature annotation.</text>
</comment>
<evidence type="ECO:0000256" key="3">
    <source>
        <dbReference type="ARBA" id="ARBA00022737"/>
    </source>
</evidence>
<dbReference type="AlphaFoldDB" id="A0A815KKT6"/>
<feature type="disulfide bond" evidence="6">
    <location>
        <begin position="226"/>
        <end position="235"/>
    </location>
</feature>
<keyword evidence="3" id="KW-0677">Repeat</keyword>
<protein>
    <recommendedName>
        <fullName evidence="8">EGF-like domain-containing protein</fullName>
    </recommendedName>
</protein>
<feature type="signal peptide" evidence="7">
    <location>
        <begin position="1"/>
        <end position="22"/>
    </location>
</feature>
<dbReference type="GO" id="GO:0007219">
    <property type="term" value="P:Notch signaling pathway"/>
    <property type="evidence" value="ECO:0007669"/>
    <property type="project" value="TreeGrafter"/>
</dbReference>
<dbReference type="SMART" id="SM00179">
    <property type="entry name" value="EGF_CA"/>
    <property type="match status" value="6"/>
</dbReference>